<feature type="domain" description="DM10" evidence="11">
    <location>
        <begin position="438"/>
        <end position="548"/>
    </location>
</feature>
<dbReference type="Pfam" id="PF06565">
    <property type="entry name" value="DM10_dom"/>
    <property type="match status" value="3"/>
</dbReference>
<evidence type="ECO:0000256" key="6">
    <source>
        <dbReference type="ARBA" id="ARBA00023212"/>
    </source>
</evidence>
<keyword evidence="4" id="KW-0282">Flagellum</keyword>
<keyword evidence="7" id="KW-0966">Cell projection</keyword>
<protein>
    <recommendedName>
        <fullName evidence="9">EF-hand domain-containing family member C2</fullName>
    </recommendedName>
</protein>
<sequence>MDKGLRNPTIPLIPGYIFDTERVGKTNFAKSHHFEYFDGVNALLPKEVDLAERRAHSRARRSPTVTAQGDIVTVPSWIAYDKQILRFDAYFKDLIHSVQGYDHVIRKVKILFYLEDASIKVVEPKVDNSGIAQGCLIGRQRIKLPDSIDFYDVTDFNIGESVVLYGRTFHIVDCDTFTRNFLRRLGIRVAEPLSMPSDPYLEIRNESNKIKSSRDLSPRDERFKKFIEYDKKILRFKGYWDDRSSQYGYLHLLQVRYFLSDDTLEVVEMPEYADEIGRYTLLKKIKLPKGSVSPHLPGQTDEHTVLNLAADFSSMLTDPLNCGRSQITYYTDKDLRLGESINVGGRKVVLYDCDEFTRTYYKLKYDIDYHPFPRPKTDYELSEDSLISINNKLRQLPPYNGFGTFEDSAVNCNILDPLLNPPVQSMRQFLQESGQGLDCRILRFNARRVSEQDDSKEFEFEYVISCYMADNTISVYKSSGQNSGCGSGMIIGKRKLLKPNQSMRTINTYPEYYTYEDLYVGAQVEMDRFKFKIIGCDEYTLKFMENFPHRFPKANIGLILDKLRLRLQDNYKIFVSQYMKQARLDPVPYAEFSSAIHKVLGEDIKEQEVLHLGRRFQKVDPQFEINQEELRSLVQTNLRRKLFFEFSKLEENYHKYDVDKSGMVKKKEFMYVLKGARLPLSRDLVCALEQSFAPHEESIVNYTEFIKFLNYKKYPAPECPPMNTMMYMQGNTRRSDLTRSKLSNIQVDVAEFIKALGMEEQFIRENS</sequence>
<evidence type="ECO:0000256" key="1">
    <source>
        <dbReference type="ARBA" id="ARBA00004611"/>
    </source>
</evidence>
<evidence type="ECO:0000256" key="9">
    <source>
        <dbReference type="ARBA" id="ARBA00039880"/>
    </source>
</evidence>
<organism evidence="12">
    <name type="scientific">Cacopsylla melanoneura</name>
    <dbReference type="NCBI Taxonomy" id="428564"/>
    <lineage>
        <taxon>Eukaryota</taxon>
        <taxon>Metazoa</taxon>
        <taxon>Ecdysozoa</taxon>
        <taxon>Arthropoda</taxon>
        <taxon>Hexapoda</taxon>
        <taxon>Insecta</taxon>
        <taxon>Pterygota</taxon>
        <taxon>Neoptera</taxon>
        <taxon>Paraneoptera</taxon>
        <taxon>Hemiptera</taxon>
        <taxon>Sternorrhyncha</taxon>
        <taxon>Psylloidea</taxon>
        <taxon>Psyllidae</taxon>
        <taxon>Psyllinae</taxon>
        <taxon>Cacopsylla</taxon>
    </lineage>
</organism>
<evidence type="ECO:0000256" key="5">
    <source>
        <dbReference type="ARBA" id="ARBA00023069"/>
    </source>
</evidence>
<dbReference type="FunFam" id="2.30.29.170:FF:000004">
    <property type="entry name" value="EF-hand domain containing 2"/>
    <property type="match status" value="1"/>
</dbReference>
<dbReference type="SUPFAM" id="SSF47473">
    <property type="entry name" value="EF-hand"/>
    <property type="match status" value="1"/>
</dbReference>
<evidence type="ECO:0000259" key="11">
    <source>
        <dbReference type="PROSITE" id="PS51336"/>
    </source>
</evidence>
<dbReference type="PROSITE" id="PS50222">
    <property type="entry name" value="EF_HAND_2"/>
    <property type="match status" value="1"/>
</dbReference>
<accession>A0A8D9A089</accession>
<reference evidence="12" key="1">
    <citation type="submission" date="2021-05" db="EMBL/GenBank/DDBJ databases">
        <authorList>
            <person name="Alioto T."/>
            <person name="Alioto T."/>
            <person name="Gomez Garrido J."/>
        </authorList>
    </citation>
    <scope>NUCLEOTIDE SEQUENCE</scope>
</reference>
<dbReference type="InterPro" id="IPR011992">
    <property type="entry name" value="EF-hand-dom_pair"/>
</dbReference>
<evidence type="ECO:0000313" key="12">
    <source>
        <dbReference type="EMBL" id="CAG6756451.1"/>
    </source>
</evidence>
<dbReference type="AlphaFoldDB" id="A0A8D9A089"/>
<feature type="domain" description="EF-hand" evidence="10">
    <location>
        <begin position="644"/>
        <end position="679"/>
    </location>
</feature>
<comment type="subcellular location">
    <subcellularLocation>
        <location evidence="1">Cytoplasm</location>
        <location evidence="1">Cytoskeleton</location>
        <location evidence="1">Flagellum axoneme</location>
    </subcellularLocation>
</comment>
<evidence type="ECO:0000256" key="3">
    <source>
        <dbReference type="ARBA" id="ARBA00022737"/>
    </source>
</evidence>
<dbReference type="GO" id="GO:0010975">
    <property type="term" value="P:regulation of neuron projection development"/>
    <property type="evidence" value="ECO:0007669"/>
    <property type="project" value="TreeGrafter"/>
</dbReference>
<evidence type="ECO:0000256" key="8">
    <source>
        <dbReference type="ARBA" id="ARBA00035003"/>
    </source>
</evidence>
<name>A0A8D9A089_9HEMI</name>
<evidence type="ECO:0000256" key="2">
    <source>
        <dbReference type="ARBA" id="ARBA00022490"/>
    </source>
</evidence>
<proteinExistence type="predicted"/>
<evidence type="ECO:0000256" key="4">
    <source>
        <dbReference type="ARBA" id="ARBA00022846"/>
    </source>
</evidence>
<dbReference type="PROSITE" id="PS51336">
    <property type="entry name" value="DM10"/>
    <property type="match status" value="3"/>
</dbReference>
<dbReference type="PANTHER" id="PTHR12086">
    <property type="entry name" value="EF-HAND DOMAIN C-TERMINAL CONTAINING PROTEIN"/>
    <property type="match status" value="1"/>
</dbReference>
<dbReference type="InterPro" id="IPR040193">
    <property type="entry name" value="EFHC1/EFHC2/EFHB"/>
</dbReference>
<feature type="domain" description="DM10" evidence="11">
    <location>
        <begin position="230"/>
        <end position="365"/>
    </location>
</feature>
<dbReference type="InterPro" id="IPR006602">
    <property type="entry name" value="DM10_dom"/>
</dbReference>
<keyword evidence="2" id="KW-0963">Cytoplasm</keyword>
<dbReference type="Gene3D" id="1.10.238.10">
    <property type="entry name" value="EF-hand"/>
    <property type="match status" value="1"/>
</dbReference>
<dbReference type="EMBL" id="HBUF01544787">
    <property type="protein sequence ID" value="CAG6756451.1"/>
    <property type="molecule type" value="Transcribed_RNA"/>
</dbReference>
<evidence type="ECO:0000256" key="7">
    <source>
        <dbReference type="ARBA" id="ARBA00023273"/>
    </source>
</evidence>
<keyword evidence="3" id="KW-0677">Repeat</keyword>
<dbReference type="GO" id="GO:0005874">
    <property type="term" value="C:microtubule"/>
    <property type="evidence" value="ECO:0007669"/>
    <property type="project" value="TreeGrafter"/>
</dbReference>
<feature type="domain" description="DM10" evidence="11">
    <location>
        <begin position="81"/>
        <end position="186"/>
    </location>
</feature>
<dbReference type="SMART" id="SM00676">
    <property type="entry name" value="DM10"/>
    <property type="match status" value="3"/>
</dbReference>
<evidence type="ECO:0000259" key="10">
    <source>
        <dbReference type="PROSITE" id="PS50222"/>
    </source>
</evidence>
<dbReference type="Gene3D" id="2.30.29.170">
    <property type="match status" value="3"/>
</dbReference>
<dbReference type="PANTHER" id="PTHR12086:SF11">
    <property type="entry name" value="EF-HAND DOMAIN-CONTAINING FAMILY MEMBER C2"/>
    <property type="match status" value="1"/>
</dbReference>
<dbReference type="GO" id="GO:0005509">
    <property type="term" value="F:calcium ion binding"/>
    <property type="evidence" value="ECO:0007669"/>
    <property type="project" value="InterPro"/>
</dbReference>
<keyword evidence="5" id="KW-0969">Cilium</keyword>
<dbReference type="InterPro" id="IPR002048">
    <property type="entry name" value="EF_hand_dom"/>
</dbReference>
<comment type="function">
    <text evidence="8">Microtubule inner protein (MIP) part of the dynein-decorated doublet microtubules (DMTs) in cilia axoneme, which is required for motile cilia beating.</text>
</comment>
<keyword evidence="6" id="KW-0206">Cytoskeleton</keyword>